<dbReference type="Gene3D" id="1.10.4160.10">
    <property type="entry name" value="Hydantoin permease"/>
    <property type="match status" value="1"/>
</dbReference>
<sequence length="487" mass="51980">MSATSQSTQPQGDGDLVNQDLLPTAQSDRHWDWKAIAALWVGMVVCVPAYMLAAGLISEGMSWNEAVFTVFLANVIVLVPMLLIGHAGTKHGIPFPVLLRASFGTRGAKLPAVLRGLVACGWFGIQTWVGGAAIYTIVNVLSDNAIAGSKLPLLGIDIGQTLCFLAFWALHVLFIRQGTESIRWLELLAAPLLILMCLGLLLWAYIAADGFGPMLSAPSQFAAGGPREGQFASVFWPSLTAMVGFWATLALNIPDFTRYAKSQRDQMLGQMIGLPIPMALLAFIGVAVTSATVLIYGEAIWDPVALAGRLGGVGVVIALLALVLATLTTNLAANVVAPANGFSNLAPGKISFRMGGYITAGIGIAIFPWKLLETTGAYIFTWLIGYSALLGPIAGIMLVDYYLIRRTELDRDGLFNHRGPYGYRGGWNLIALLALVAGVLPNLPGFLKAAGFVASVPTVFETIYAYAWFVGLLVAGSLYYLLSPRSR</sequence>
<dbReference type="GO" id="GO:0015205">
    <property type="term" value="F:nucleobase transmembrane transporter activity"/>
    <property type="evidence" value="ECO:0007669"/>
    <property type="project" value="TreeGrafter"/>
</dbReference>
<evidence type="ECO:0000313" key="8">
    <source>
        <dbReference type="Proteomes" id="UP000613768"/>
    </source>
</evidence>
<feature type="transmembrane region" description="Helical" evidence="6">
    <location>
        <begin position="425"/>
        <end position="443"/>
    </location>
</feature>
<feature type="transmembrane region" description="Helical" evidence="6">
    <location>
        <begin position="36"/>
        <end position="57"/>
    </location>
</feature>
<feature type="transmembrane region" description="Helical" evidence="6">
    <location>
        <begin position="378"/>
        <end position="404"/>
    </location>
</feature>
<comment type="similarity">
    <text evidence="2">Belongs to the purine-cytosine permease (2.A.39) family.</text>
</comment>
<feature type="transmembrane region" description="Helical" evidence="6">
    <location>
        <begin position="274"/>
        <end position="297"/>
    </location>
</feature>
<dbReference type="RefSeq" id="WP_192029984.1">
    <property type="nucleotide sequence ID" value="NZ_JACYTR010000025.1"/>
</dbReference>
<dbReference type="Proteomes" id="UP000613768">
    <property type="component" value="Unassembled WGS sequence"/>
</dbReference>
<feature type="transmembrane region" description="Helical" evidence="6">
    <location>
        <begin position="187"/>
        <end position="206"/>
    </location>
</feature>
<dbReference type="InterPro" id="IPR045225">
    <property type="entry name" value="Uracil/uridine/allantoin_perm"/>
</dbReference>
<feature type="transmembrane region" description="Helical" evidence="6">
    <location>
        <begin position="63"/>
        <end position="84"/>
    </location>
</feature>
<accession>A0AAW3ZLF0</accession>
<feature type="transmembrane region" description="Helical" evidence="6">
    <location>
        <begin position="158"/>
        <end position="175"/>
    </location>
</feature>
<keyword evidence="4 6" id="KW-1133">Transmembrane helix</keyword>
<dbReference type="PANTHER" id="PTHR30618:SF0">
    <property type="entry name" value="PURINE-URACIL PERMEASE NCS1"/>
    <property type="match status" value="1"/>
</dbReference>
<proteinExistence type="inferred from homology"/>
<organism evidence="7 8">
    <name type="scientific">Pseudomarimonas arenosa</name>
    <dbReference type="NCBI Taxonomy" id="2774145"/>
    <lineage>
        <taxon>Bacteria</taxon>
        <taxon>Pseudomonadati</taxon>
        <taxon>Pseudomonadota</taxon>
        <taxon>Gammaproteobacteria</taxon>
        <taxon>Lysobacterales</taxon>
        <taxon>Lysobacteraceae</taxon>
        <taxon>Pseudomarimonas</taxon>
    </lineage>
</organism>
<keyword evidence="5 6" id="KW-0472">Membrane</keyword>
<keyword evidence="3 6" id="KW-0812">Transmembrane</keyword>
<dbReference type="InterPro" id="IPR012681">
    <property type="entry name" value="NCS1"/>
</dbReference>
<dbReference type="EMBL" id="JACYTR010000025">
    <property type="protein sequence ID" value="MBD8526568.1"/>
    <property type="molecule type" value="Genomic_DNA"/>
</dbReference>
<reference evidence="7 8" key="1">
    <citation type="submission" date="2020-09" db="EMBL/GenBank/DDBJ databases">
        <title>Pseudoxanthomonas sp. CAU 1598 isolated from sand of Yaerae Beach.</title>
        <authorList>
            <person name="Kim W."/>
        </authorList>
    </citation>
    <scope>NUCLEOTIDE SEQUENCE [LARGE SCALE GENOMIC DNA]</scope>
    <source>
        <strain evidence="7 8">CAU 1598</strain>
    </source>
</reference>
<protein>
    <submittedName>
        <fullName evidence="7">NCS1 family nucleobase:cation symporter-1</fullName>
    </submittedName>
</protein>
<feature type="transmembrane region" description="Helical" evidence="6">
    <location>
        <begin position="116"/>
        <end position="138"/>
    </location>
</feature>
<evidence type="ECO:0000256" key="4">
    <source>
        <dbReference type="ARBA" id="ARBA00022989"/>
    </source>
</evidence>
<dbReference type="PANTHER" id="PTHR30618">
    <property type="entry name" value="NCS1 FAMILY PURINE/PYRIMIDINE TRANSPORTER"/>
    <property type="match status" value="1"/>
</dbReference>
<dbReference type="AlphaFoldDB" id="A0AAW3ZLF0"/>
<dbReference type="GO" id="GO:0005886">
    <property type="term" value="C:plasma membrane"/>
    <property type="evidence" value="ECO:0007669"/>
    <property type="project" value="TreeGrafter"/>
</dbReference>
<dbReference type="InterPro" id="IPR001248">
    <property type="entry name" value="Pur-cyt_permease"/>
</dbReference>
<feature type="transmembrane region" description="Helical" evidence="6">
    <location>
        <begin position="463"/>
        <end position="482"/>
    </location>
</feature>
<dbReference type="FunFam" id="1.10.4160.10:FF:000001">
    <property type="entry name" value="Uracil permease, putative"/>
    <property type="match status" value="1"/>
</dbReference>
<dbReference type="NCBIfam" id="TIGR00800">
    <property type="entry name" value="ncs1"/>
    <property type="match status" value="1"/>
</dbReference>
<gene>
    <name evidence="7" type="ORF">IFO71_12560</name>
</gene>
<name>A0AAW3ZLF0_9GAMM</name>
<dbReference type="Pfam" id="PF02133">
    <property type="entry name" value="Transp_cyt_pur"/>
    <property type="match status" value="1"/>
</dbReference>
<feature type="transmembrane region" description="Helical" evidence="6">
    <location>
        <begin position="309"/>
        <end position="333"/>
    </location>
</feature>
<feature type="transmembrane region" description="Helical" evidence="6">
    <location>
        <begin position="354"/>
        <end position="372"/>
    </location>
</feature>
<evidence type="ECO:0000313" key="7">
    <source>
        <dbReference type="EMBL" id="MBD8526568.1"/>
    </source>
</evidence>
<feature type="transmembrane region" description="Helical" evidence="6">
    <location>
        <begin position="234"/>
        <end position="253"/>
    </location>
</feature>
<evidence type="ECO:0000256" key="3">
    <source>
        <dbReference type="ARBA" id="ARBA00022692"/>
    </source>
</evidence>
<evidence type="ECO:0000256" key="2">
    <source>
        <dbReference type="ARBA" id="ARBA00008974"/>
    </source>
</evidence>
<keyword evidence="8" id="KW-1185">Reference proteome</keyword>
<evidence type="ECO:0000256" key="5">
    <source>
        <dbReference type="ARBA" id="ARBA00023136"/>
    </source>
</evidence>
<evidence type="ECO:0000256" key="1">
    <source>
        <dbReference type="ARBA" id="ARBA00004141"/>
    </source>
</evidence>
<comment type="caution">
    <text evidence="7">The sequence shown here is derived from an EMBL/GenBank/DDBJ whole genome shotgun (WGS) entry which is preliminary data.</text>
</comment>
<evidence type="ECO:0000256" key="6">
    <source>
        <dbReference type="SAM" id="Phobius"/>
    </source>
</evidence>
<dbReference type="CDD" id="cd11485">
    <property type="entry name" value="SLC-NCS1sbd_YbbW-like"/>
    <property type="match status" value="1"/>
</dbReference>
<comment type="subcellular location">
    <subcellularLocation>
        <location evidence="1">Membrane</location>
        <topology evidence="1">Multi-pass membrane protein</topology>
    </subcellularLocation>
</comment>